<organism evidence="1 2">
    <name type="scientific">Dentiscutata heterogama</name>
    <dbReference type="NCBI Taxonomy" id="1316150"/>
    <lineage>
        <taxon>Eukaryota</taxon>
        <taxon>Fungi</taxon>
        <taxon>Fungi incertae sedis</taxon>
        <taxon>Mucoromycota</taxon>
        <taxon>Glomeromycotina</taxon>
        <taxon>Glomeromycetes</taxon>
        <taxon>Diversisporales</taxon>
        <taxon>Gigasporaceae</taxon>
        <taxon>Dentiscutata</taxon>
    </lineage>
</organism>
<evidence type="ECO:0000313" key="1">
    <source>
        <dbReference type="EMBL" id="CAG8616969.1"/>
    </source>
</evidence>
<dbReference type="Proteomes" id="UP000789702">
    <property type="component" value="Unassembled WGS sequence"/>
</dbReference>
<feature type="non-terminal residue" evidence="1">
    <location>
        <position position="1"/>
    </location>
</feature>
<gene>
    <name evidence="1" type="ORF">DHETER_LOCUS7863</name>
</gene>
<name>A0ACA9MVL5_9GLOM</name>
<dbReference type="EMBL" id="CAJVPU010011698">
    <property type="protein sequence ID" value="CAG8616969.1"/>
    <property type="molecule type" value="Genomic_DNA"/>
</dbReference>
<comment type="caution">
    <text evidence="1">The sequence shown here is derived from an EMBL/GenBank/DDBJ whole genome shotgun (WGS) entry which is preliminary data.</text>
</comment>
<evidence type="ECO:0000313" key="2">
    <source>
        <dbReference type="Proteomes" id="UP000789702"/>
    </source>
</evidence>
<proteinExistence type="predicted"/>
<reference evidence="1" key="1">
    <citation type="submission" date="2021-06" db="EMBL/GenBank/DDBJ databases">
        <authorList>
            <person name="Kallberg Y."/>
            <person name="Tangrot J."/>
            <person name="Rosling A."/>
        </authorList>
    </citation>
    <scope>NUCLEOTIDE SEQUENCE</scope>
    <source>
        <strain evidence="1">IL203A</strain>
    </source>
</reference>
<keyword evidence="2" id="KW-1185">Reference proteome</keyword>
<protein>
    <submittedName>
        <fullName evidence="1">2729_t:CDS:1</fullName>
    </submittedName>
</protein>
<accession>A0ACA9MVL5</accession>
<sequence>PKASVLSNFFLTKKNEIINGKYTFPELDTTSDLLFKASKTIDSNMINKAIYEVASKSKILETNKIEALLEYWNQFEIKLFRLIQAL</sequence>